<proteinExistence type="predicted"/>
<dbReference type="Proteomes" id="UP001162483">
    <property type="component" value="Unassembled WGS sequence"/>
</dbReference>
<keyword evidence="2" id="KW-1185">Reference proteome</keyword>
<reference evidence="1" key="1">
    <citation type="submission" date="2023-05" db="EMBL/GenBank/DDBJ databases">
        <authorList>
            <person name="Stuckert A."/>
        </authorList>
    </citation>
    <scope>NUCLEOTIDE SEQUENCE</scope>
</reference>
<evidence type="ECO:0000313" key="2">
    <source>
        <dbReference type="Proteomes" id="UP001162483"/>
    </source>
</evidence>
<dbReference type="EMBL" id="CATNWA010014897">
    <property type="protein sequence ID" value="CAI9577220.1"/>
    <property type="molecule type" value="Genomic_DNA"/>
</dbReference>
<accession>A0ABN9DX81</accession>
<protein>
    <submittedName>
        <fullName evidence="1">Uncharacterized protein</fullName>
    </submittedName>
</protein>
<gene>
    <name evidence="1" type="ORF">SPARVUS_LOCUS8668748</name>
</gene>
<comment type="caution">
    <text evidence="1">The sequence shown here is derived from an EMBL/GenBank/DDBJ whole genome shotgun (WGS) entry which is preliminary data.</text>
</comment>
<organism evidence="1 2">
    <name type="scientific">Staurois parvus</name>
    <dbReference type="NCBI Taxonomy" id="386267"/>
    <lineage>
        <taxon>Eukaryota</taxon>
        <taxon>Metazoa</taxon>
        <taxon>Chordata</taxon>
        <taxon>Craniata</taxon>
        <taxon>Vertebrata</taxon>
        <taxon>Euteleostomi</taxon>
        <taxon>Amphibia</taxon>
        <taxon>Batrachia</taxon>
        <taxon>Anura</taxon>
        <taxon>Neobatrachia</taxon>
        <taxon>Ranoidea</taxon>
        <taxon>Ranidae</taxon>
        <taxon>Staurois</taxon>
    </lineage>
</organism>
<name>A0ABN9DX81_9NEOB</name>
<sequence length="91" mass="9844">LTLRLGSHSCVRYIACDSHRDLTSFLCKSHANSVQCDFSHILCYQGRTDHLGTWALPEGPGVSRGPHEMPLLPFRGCFGCGLSVGKDTGAP</sequence>
<evidence type="ECO:0000313" key="1">
    <source>
        <dbReference type="EMBL" id="CAI9577220.1"/>
    </source>
</evidence>
<feature type="non-terminal residue" evidence="1">
    <location>
        <position position="1"/>
    </location>
</feature>